<protein>
    <recommendedName>
        <fullName evidence="4">Lipoprotein</fullName>
    </recommendedName>
</protein>
<accession>A0A6G7LW46</accession>
<dbReference type="RefSeq" id="WP_165565655.1">
    <property type="nucleotide sequence ID" value="NZ_CP045857.1"/>
</dbReference>
<feature type="chain" id="PRO_5026346211" description="Lipoprotein" evidence="1">
    <location>
        <begin position="22"/>
        <end position="719"/>
    </location>
</feature>
<dbReference type="KEGG" id="schk:GII14_18615"/>
<dbReference type="EMBL" id="CP045857">
    <property type="protein sequence ID" value="QIJ05964.1"/>
    <property type="molecule type" value="Genomic_DNA"/>
</dbReference>
<gene>
    <name evidence="2" type="ORF">GII14_18615</name>
</gene>
<proteinExistence type="predicted"/>
<sequence length="719" mass="81080">MKQYLSLFGLLWLLSACTPNSHVEFDPKKGDRVDYWVQTKANIDIGGRVFTQHSNSLMHYKVIETSPTLKLELVPKFMTMSGGGNSFSSFTAANDEPELQQMFSRGFEITLDKDSGKLLAFKGKDEESWQKMLARSGPELIEHLTQGMETPGVLQKIPAKEGSKLILEGFNGQQTELLVTKVTPEIVDAELTAESGDSRLYGHMRLARESGWLQKMVLVLESKIDAMGQQGNNHIQIVMSRKDLLDQVGDLRQQIAFDDMDNWNPIMASPPKPADGLELSAESLFRYGKGTFRGKSEHLQLELLLTEGDREVLGEIRYRDLQALDAEDKPIAMEWSILSQLGPYQESGALVTSTAIVPLGWEQRNQFEKISSFSAVADYRPLELVSVSSQWQSGQEQQLALAGGTLTITPVAQQEDEYLLHFSGADGYLVPFFDGLEGEFRYQTPQGGPEWLNSMDRSLLFSGQQLFRVKLTKPAAEVTFHAILDQQQAGFSREVRWVNREAFAADYTLPPMGKHYLYYNDTGEEAVDFDPATFATQADTPQGAKLTLPRDWAGICQLQIEGDFKQGPSALVWKAKPNERMTTQVEYQLSTEDGIRRYFYGLEIPSHLHCDGRPVWHSVDYTPGERAWLVPLEVFGELDLQQSVQQFLQSYHLYSADDVQLPLLDKQARYLSSEDIPLSEAVMEDKYLRVADSVERIGKLEYQGEPLDIRWVNSFPPLP</sequence>
<reference evidence="2 3" key="1">
    <citation type="submission" date="2019-11" db="EMBL/GenBank/DDBJ databases">
        <title>Complete Genome Sequence of Shewanella chilikensis Strain DC57, Isolated from Corroded Seal Rings at a floating production facility in Australia.</title>
        <authorList>
            <person name="Salgar-Chaparro S.J."/>
            <person name="Castillo-Villamizar G.A."/>
            <person name="Poehlein A."/>
            <person name="Daniel R."/>
            <person name="Machuca L."/>
        </authorList>
    </citation>
    <scope>NUCLEOTIDE SEQUENCE [LARGE SCALE GENOMIC DNA]</scope>
    <source>
        <strain evidence="2 3">DC57</strain>
    </source>
</reference>
<organism evidence="2 3">
    <name type="scientific">Shewanella chilikensis</name>
    <dbReference type="NCBI Taxonomy" id="558541"/>
    <lineage>
        <taxon>Bacteria</taxon>
        <taxon>Pseudomonadati</taxon>
        <taxon>Pseudomonadota</taxon>
        <taxon>Gammaproteobacteria</taxon>
        <taxon>Alteromonadales</taxon>
        <taxon>Shewanellaceae</taxon>
        <taxon>Shewanella</taxon>
    </lineage>
</organism>
<dbReference type="Proteomes" id="UP000502117">
    <property type="component" value="Chromosome"/>
</dbReference>
<evidence type="ECO:0008006" key="4">
    <source>
        <dbReference type="Google" id="ProtNLM"/>
    </source>
</evidence>
<evidence type="ECO:0000313" key="3">
    <source>
        <dbReference type="Proteomes" id="UP000502117"/>
    </source>
</evidence>
<dbReference type="AlphaFoldDB" id="A0A6G7LW46"/>
<evidence type="ECO:0000256" key="1">
    <source>
        <dbReference type="SAM" id="SignalP"/>
    </source>
</evidence>
<keyword evidence="1" id="KW-0732">Signal</keyword>
<name>A0A6G7LW46_9GAMM</name>
<dbReference type="PROSITE" id="PS51257">
    <property type="entry name" value="PROKAR_LIPOPROTEIN"/>
    <property type="match status" value="1"/>
</dbReference>
<feature type="signal peptide" evidence="1">
    <location>
        <begin position="1"/>
        <end position="21"/>
    </location>
</feature>
<evidence type="ECO:0000313" key="2">
    <source>
        <dbReference type="EMBL" id="QIJ05964.1"/>
    </source>
</evidence>